<dbReference type="EMBL" id="BAAACR010000012">
    <property type="protein sequence ID" value="GAA0213852.1"/>
    <property type="molecule type" value="Genomic_DNA"/>
</dbReference>
<protein>
    <recommendedName>
        <fullName evidence="3">DUF3990 domain-containing protein</fullName>
    </recommendedName>
</protein>
<evidence type="ECO:0000313" key="1">
    <source>
        <dbReference type="EMBL" id="GAA0213852.1"/>
    </source>
</evidence>
<proteinExistence type="predicted"/>
<keyword evidence="2" id="KW-1185">Reference proteome</keyword>
<evidence type="ECO:0000313" key="2">
    <source>
        <dbReference type="Proteomes" id="UP001500399"/>
    </source>
</evidence>
<dbReference type="Proteomes" id="UP001500399">
    <property type="component" value="Unassembled WGS sequence"/>
</dbReference>
<name>A0ABN0T6P6_9FIRM</name>
<accession>A0ABN0T6P6</accession>
<sequence length="179" mass="20932">MDKFLACYHGTSKESAEKILSTRTYKASGSDEWLGRGVYFFENDPIQAHKFVKAYKKLSDETIQVLFTKICVMENMHTVDLTIDEDRNFLEEYERRIREKITSTLSPNNIYWTHKEGYALDFLFENRPYALVRAAYDIPKRNRTEGFGYAQVHIQVCVKQPSCIMKDTIRCHVAPQRGD</sequence>
<dbReference type="RefSeq" id="WP_304987390.1">
    <property type="nucleotide sequence ID" value="NZ_BAAACR010000012.1"/>
</dbReference>
<reference evidence="1 2" key="1">
    <citation type="journal article" date="2019" name="Int. J. Syst. Evol. Microbiol.">
        <title>The Global Catalogue of Microorganisms (GCM) 10K type strain sequencing project: providing services to taxonomists for standard genome sequencing and annotation.</title>
        <authorList>
            <consortium name="The Broad Institute Genomics Platform"/>
            <consortium name="The Broad Institute Genome Sequencing Center for Infectious Disease"/>
            <person name="Wu L."/>
            <person name="Ma J."/>
        </authorList>
    </citation>
    <scope>NUCLEOTIDE SEQUENCE [LARGE SCALE GENOMIC DNA]</scope>
    <source>
        <strain evidence="1 2">JCM 8542</strain>
    </source>
</reference>
<dbReference type="SUPFAM" id="SSF56399">
    <property type="entry name" value="ADP-ribosylation"/>
    <property type="match status" value="1"/>
</dbReference>
<evidence type="ECO:0008006" key="3">
    <source>
        <dbReference type="Google" id="ProtNLM"/>
    </source>
</evidence>
<dbReference type="Gene3D" id="3.90.175.10">
    <property type="entry name" value="Diphtheria Toxin, domain 1"/>
    <property type="match status" value="1"/>
</dbReference>
<gene>
    <name evidence="1" type="ORF">GCM10008919_16380</name>
</gene>
<organism evidence="1 2">
    <name type="scientific">Selenomonas dianae</name>
    <dbReference type="NCBI Taxonomy" id="135079"/>
    <lineage>
        <taxon>Bacteria</taxon>
        <taxon>Bacillati</taxon>
        <taxon>Bacillota</taxon>
        <taxon>Negativicutes</taxon>
        <taxon>Selenomonadales</taxon>
        <taxon>Selenomonadaceae</taxon>
        <taxon>Selenomonas</taxon>
    </lineage>
</organism>
<comment type="caution">
    <text evidence="1">The sequence shown here is derived from an EMBL/GenBank/DDBJ whole genome shotgun (WGS) entry which is preliminary data.</text>
</comment>